<dbReference type="EMBL" id="HBIW01012047">
    <property type="protein sequence ID" value="CAE0694892.1"/>
    <property type="molecule type" value="Transcribed_RNA"/>
</dbReference>
<evidence type="ECO:0000313" key="3">
    <source>
        <dbReference type="EMBL" id="CAE0694892.1"/>
    </source>
</evidence>
<proteinExistence type="predicted"/>
<feature type="compositionally biased region" description="Pro residues" evidence="1">
    <location>
        <begin position="66"/>
        <end position="76"/>
    </location>
</feature>
<feature type="compositionally biased region" description="Basic and acidic residues" evidence="1">
    <location>
        <begin position="80"/>
        <end position="95"/>
    </location>
</feature>
<name>A0A7S3ZV56_9STRA</name>
<accession>A0A7S3ZV56</accession>
<evidence type="ECO:0000256" key="2">
    <source>
        <dbReference type="SAM" id="SignalP"/>
    </source>
</evidence>
<dbReference type="AlphaFoldDB" id="A0A7S3ZV56"/>
<feature type="chain" id="PRO_5031554414" description="RxLR effector protein" evidence="2">
    <location>
        <begin position="18"/>
        <end position="128"/>
    </location>
</feature>
<evidence type="ECO:0008006" key="4">
    <source>
        <dbReference type="Google" id="ProtNLM"/>
    </source>
</evidence>
<feature type="signal peptide" evidence="2">
    <location>
        <begin position="1"/>
        <end position="17"/>
    </location>
</feature>
<gene>
    <name evidence="3" type="ORF">PCAL00307_LOCUS10328</name>
</gene>
<reference evidence="3" key="1">
    <citation type="submission" date="2021-01" db="EMBL/GenBank/DDBJ databases">
        <authorList>
            <person name="Corre E."/>
            <person name="Pelletier E."/>
            <person name="Niang G."/>
            <person name="Scheremetjew M."/>
            <person name="Finn R."/>
            <person name="Kale V."/>
            <person name="Holt S."/>
            <person name="Cochrane G."/>
            <person name="Meng A."/>
            <person name="Brown T."/>
            <person name="Cohen L."/>
        </authorList>
    </citation>
    <scope>NUCLEOTIDE SEQUENCE</scope>
    <source>
        <strain evidence="3">CCMP1756</strain>
    </source>
</reference>
<protein>
    <recommendedName>
        <fullName evidence="4">RxLR effector protein</fullName>
    </recommendedName>
</protein>
<dbReference type="PROSITE" id="PS51257">
    <property type="entry name" value="PROKAR_LIPOPROTEIN"/>
    <property type="match status" value="1"/>
</dbReference>
<organism evidence="3">
    <name type="scientific">Pelagomonas calceolata</name>
    <dbReference type="NCBI Taxonomy" id="35677"/>
    <lineage>
        <taxon>Eukaryota</taxon>
        <taxon>Sar</taxon>
        <taxon>Stramenopiles</taxon>
        <taxon>Ochrophyta</taxon>
        <taxon>Pelagophyceae</taxon>
        <taxon>Pelagomonadales</taxon>
        <taxon>Pelagomonadaceae</taxon>
        <taxon>Pelagomonas</taxon>
    </lineage>
</organism>
<feature type="region of interest" description="Disordered" evidence="1">
    <location>
        <begin position="17"/>
        <end position="128"/>
    </location>
</feature>
<keyword evidence="2" id="KW-0732">Signal</keyword>
<sequence length="128" mass="13344">MTLKHLVLALAMAMACGAPSTPRGSTEAVGDTFDMTPKLRGAADGQASRPAGRALEFGSMKTDEPTPSPTTSPTPSPTCEARRRAQEAQAKREADLAAQKAGTPMTRKLKFGSARKLSEDNGAALDEA</sequence>
<evidence type="ECO:0000256" key="1">
    <source>
        <dbReference type="SAM" id="MobiDB-lite"/>
    </source>
</evidence>